<proteinExistence type="predicted"/>
<dbReference type="AlphaFoldDB" id="A0A7W6JEE0"/>
<keyword evidence="2" id="KW-1185">Reference proteome</keyword>
<dbReference type="RefSeq" id="WP_183204654.1">
    <property type="nucleotide sequence ID" value="NZ_BAAAER010000007.1"/>
</dbReference>
<gene>
    <name evidence="1" type="ORF">GGR12_002437</name>
</gene>
<accession>A0A7W6JEE0</accession>
<evidence type="ECO:0000313" key="2">
    <source>
        <dbReference type="Proteomes" id="UP000529946"/>
    </source>
</evidence>
<evidence type="ECO:0000313" key="1">
    <source>
        <dbReference type="EMBL" id="MBB4083571.1"/>
    </source>
</evidence>
<name>A0A7W6JEE0_9CAUL</name>
<organism evidence="1 2">
    <name type="scientific">Brevundimonas lenta</name>
    <dbReference type="NCBI Taxonomy" id="424796"/>
    <lineage>
        <taxon>Bacteria</taxon>
        <taxon>Pseudomonadati</taxon>
        <taxon>Pseudomonadota</taxon>
        <taxon>Alphaproteobacteria</taxon>
        <taxon>Caulobacterales</taxon>
        <taxon>Caulobacteraceae</taxon>
        <taxon>Brevundimonas</taxon>
    </lineage>
</organism>
<protein>
    <recommendedName>
        <fullName evidence="3">TonB C-terminal domain-containing protein</fullName>
    </recommendedName>
</protein>
<dbReference type="EMBL" id="JACIDM010000002">
    <property type="protein sequence ID" value="MBB4083571.1"/>
    <property type="molecule type" value="Genomic_DNA"/>
</dbReference>
<sequence length="236" mass="25485">MFLDAATPEGARSEPLVASPVWIHGPGDIDFALVESHLEVARGARPAGAPASADPRPLSERLENVVLECGITPGNRLERCSPYGALDFRSGSGLASTILAIRLAHWLQLERTDADGEPVAGKRVRFAIEYPEVWPESSGSHITPPSLRNVPSPWQFSDMYPALALDNNIEGDVILLCVVSATNVNEGCEVFLEGVSEVGFGETSQQLYRNLLISAPVVDGQPHRDVVAATVRWRLP</sequence>
<comment type="caution">
    <text evidence="1">The sequence shown here is derived from an EMBL/GenBank/DDBJ whole genome shotgun (WGS) entry which is preliminary data.</text>
</comment>
<reference evidence="1 2" key="1">
    <citation type="submission" date="2020-08" db="EMBL/GenBank/DDBJ databases">
        <title>Genomic Encyclopedia of Type Strains, Phase IV (KMG-IV): sequencing the most valuable type-strain genomes for metagenomic binning, comparative biology and taxonomic classification.</title>
        <authorList>
            <person name="Goeker M."/>
        </authorList>
    </citation>
    <scope>NUCLEOTIDE SEQUENCE [LARGE SCALE GENOMIC DNA]</scope>
    <source>
        <strain evidence="1 2">DSM 23960</strain>
    </source>
</reference>
<dbReference type="Proteomes" id="UP000529946">
    <property type="component" value="Unassembled WGS sequence"/>
</dbReference>
<evidence type="ECO:0008006" key="3">
    <source>
        <dbReference type="Google" id="ProtNLM"/>
    </source>
</evidence>